<feature type="region of interest" description="Disordered" evidence="1">
    <location>
        <begin position="16"/>
        <end position="36"/>
    </location>
</feature>
<accession>A0A6C0B1V2</accession>
<name>A0A6C0B1V2_9ZZZZ</name>
<proteinExistence type="predicted"/>
<sequence>MATGKLFCRTKVNMPRRHTKKRGTRRHKKQRGGFYSFQGGLAPGAASWGRGSEMGQFAVDKGGNIGNLNPQNVIQHGRGRKRKSRGRKTRRRMKGGSKYGAVAGSFDGSGYRGMANFVGTNTKYPPFGGAAQGAFNDGAAASMRAGNSFDILP</sequence>
<evidence type="ECO:0000256" key="1">
    <source>
        <dbReference type="SAM" id="MobiDB-lite"/>
    </source>
</evidence>
<dbReference type="AlphaFoldDB" id="A0A6C0B1V2"/>
<feature type="region of interest" description="Disordered" evidence="1">
    <location>
        <begin position="59"/>
        <end position="101"/>
    </location>
</feature>
<feature type="compositionally biased region" description="Basic residues" evidence="1">
    <location>
        <begin position="77"/>
        <end position="95"/>
    </location>
</feature>
<evidence type="ECO:0000313" key="2">
    <source>
        <dbReference type="EMBL" id="QHS85761.1"/>
    </source>
</evidence>
<feature type="compositionally biased region" description="Basic residues" evidence="1">
    <location>
        <begin position="16"/>
        <end position="31"/>
    </location>
</feature>
<reference evidence="2" key="1">
    <citation type="journal article" date="2020" name="Nature">
        <title>Giant virus diversity and host interactions through global metagenomics.</title>
        <authorList>
            <person name="Schulz F."/>
            <person name="Roux S."/>
            <person name="Paez-Espino D."/>
            <person name="Jungbluth S."/>
            <person name="Walsh D.A."/>
            <person name="Denef V.J."/>
            <person name="McMahon K.D."/>
            <person name="Konstantinidis K.T."/>
            <person name="Eloe-Fadrosh E.A."/>
            <person name="Kyrpides N.C."/>
            <person name="Woyke T."/>
        </authorList>
    </citation>
    <scope>NUCLEOTIDE SEQUENCE</scope>
    <source>
        <strain evidence="2">GVMAG-M-3300009185-36</strain>
    </source>
</reference>
<protein>
    <submittedName>
        <fullName evidence="2">Uncharacterized protein</fullName>
    </submittedName>
</protein>
<organism evidence="2">
    <name type="scientific">viral metagenome</name>
    <dbReference type="NCBI Taxonomy" id="1070528"/>
    <lineage>
        <taxon>unclassified sequences</taxon>
        <taxon>metagenomes</taxon>
        <taxon>organismal metagenomes</taxon>
    </lineage>
</organism>
<dbReference type="EMBL" id="MN739048">
    <property type="protein sequence ID" value="QHS85761.1"/>
    <property type="molecule type" value="Genomic_DNA"/>
</dbReference>